<accession>A0A2T8F707</accession>
<name>A0A2T8F707_9ACTN</name>
<reference evidence="1 2" key="1">
    <citation type="submission" date="2018-04" db="EMBL/GenBank/DDBJ databases">
        <title>Genome of Nocardioides gansuensis WSJ-1.</title>
        <authorList>
            <person name="Wu S."/>
            <person name="Wang G."/>
        </authorList>
    </citation>
    <scope>NUCLEOTIDE SEQUENCE [LARGE SCALE GENOMIC DNA]</scope>
    <source>
        <strain evidence="1 2">WSJ-1</strain>
    </source>
</reference>
<protein>
    <submittedName>
        <fullName evidence="1">Uncharacterized protein</fullName>
    </submittedName>
</protein>
<keyword evidence="2" id="KW-1185">Reference proteome</keyword>
<sequence>MAKPEQPLRLVVDGEVFDVKTDPDQPGVYHYDWVSGRHHYGFSSSRSDRAEESMAGHEDAIRSFLAQINPATGYID</sequence>
<evidence type="ECO:0000313" key="2">
    <source>
        <dbReference type="Proteomes" id="UP000246018"/>
    </source>
</evidence>
<comment type="caution">
    <text evidence="1">The sequence shown here is derived from an EMBL/GenBank/DDBJ whole genome shotgun (WGS) entry which is preliminary data.</text>
</comment>
<evidence type="ECO:0000313" key="1">
    <source>
        <dbReference type="EMBL" id="PVG81479.1"/>
    </source>
</evidence>
<dbReference type="EMBL" id="QDGZ01000008">
    <property type="protein sequence ID" value="PVG81479.1"/>
    <property type="molecule type" value="Genomic_DNA"/>
</dbReference>
<dbReference type="Proteomes" id="UP000246018">
    <property type="component" value="Unassembled WGS sequence"/>
</dbReference>
<dbReference type="RefSeq" id="WP_116573761.1">
    <property type="nucleotide sequence ID" value="NZ_QDGZ01000008.1"/>
</dbReference>
<dbReference type="OrthoDB" id="4465019at2"/>
<organism evidence="1 2">
    <name type="scientific">Nocardioides gansuensis</name>
    <dbReference type="NCBI Taxonomy" id="2138300"/>
    <lineage>
        <taxon>Bacteria</taxon>
        <taxon>Bacillati</taxon>
        <taxon>Actinomycetota</taxon>
        <taxon>Actinomycetes</taxon>
        <taxon>Propionibacteriales</taxon>
        <taxon>Nocardioidaceae</taxon>
        <taxon>Nocardioides</taxon>
    </lineage>
</organism>
<dbReference type="AlphaFoldDB" id="A0A2T8F707"/>
<gene>
    <name evidence="1" type="ORF">DDE18_17675</name>
</gene>
<proteinExistence type="predicted"/>